<protein>
    <submittedName>
        <fullName evidence="1">Uncharacterized protein</fullName>
    </submittedName>
</protein>
<dbReference type="AlphaFoldDB" id="A0A0F9UAD4"/>
<sequence length="131" mass="15076">MEGIKSSFDPAKFMDSPMFNSYVKFQGLNVYLRKGPVFIDDEQKLVIQLANVKNPRRPNNIAFDPNKRSTGKFKALIGELNELAKIHHYDGIYIESILNEFIPGVLERYGFIEVHLGRGSPNYWRPTQEVT</sequence>
<accession>A0A0F9UAD4</accession>
<gene>
    <name evidence="1" type="ORF">LCGC14_0232810</name>
</gene>
<name>A0A0F9UAD4_9ZZZZ</name>
<proteinExistence type="predicted"/>
<dbReference type="EMBL" id="LAZR01000113">
    <property type="protein sequence ID" value="KKN90165.1"/>
    <property type="molecule type" value="Genomic_DNA"/>
</dbReference>
<evidence type="ECO:0000313" key="1">
    <source>
        <dbReference type="EMBL" id="KKN90165.1"/>
    </source>
</evidence>
<comment type="caution">
    <text evidence="1">The sequence shown here is derived from an EMBL/GenBank/DDBJ whole genome shotgun (WGS) entry which is preliminary data.</text>
</comment>
<reference evidence="1" key="1">
    <citation type="journal article" date="2015" name="Nature">
        <title>Complex archaea that bridge the gap between prokaryotes and eukaryotes.</title>
        <authorList>
            <person name="Spang A."/>
            <person name="Saw J.H."/>
            <person name="Jorgensen S.L."/>
            <person name="Zaremba-Niedzwiedzka K."/>
            <person name="Martijn J."/>
            <person name="Lind A.E."/>
            <person name="van Eijk R."/>
            <person name="Schleper C."/>
            <person name="Guy L."/>
            <person name="Ettema T.J."/>
        </authorList>
    </citation>
    <scope>NUCLEOTIDE SEQUENCE</scope>
</reference>
<organism evidence="1">
    <name type="scientific">marine sediment metagenome</name>
    <dbReference type="NCBI Taxonomy" id="412755"/>
    <lineage>
        <taxon>unclassified sequences</taxon>
        <taxon>metagenomes</taxon>
        <taxon>ecological metagenomes</taxon>
    </lineage>
</organism>